<accession>A0A660E546</accession>
<organism evidence="1 2">
    <name type="scientific">Lactiplantibacillus mudanjiangensis</name>
    <dbReference type="NCBI Taxonomy" id="1296538"/>
    <lineage>
        <taxon>Bacteria</taxon>
        <taxon>Bacillati</taxon>
        <taxon>Bacillota</taxon>
        <taxon>Bacilli</taxon>
        <taxon>Lactobacillales</taxon>
        <taxon>Lactobacillaceae</taxon>
        <taxon>Lactiplantibacillus</taxon>
    </lineage>
</organism>
<name>A0A660E546_9LACO</name>
<evidence type="ECO:0000313" key="2">
    <source>
        <dbReference type="Proteomes" id="UP000289996"/>
    </source>
</evidence>
<dbReference type="AlphaFoldDB" id="A0A660E546"/>
<reference evidence="1 2" key="1">
    <citation type="submission" date="2018-11" db="EMBL/GenBank/DDBJ databases">
        <authorList>
            <person name="Wuyts S."/>
        </authorList>
    </citation>
    <scope>NUCLEOTIDE SEQUENCE [LARGE SCALE GENOMIC DNA]</scope>
    <source>
        <strain evidence="1">Lactobacillus mudanjiangensis AMBF249</strain>
    </source>
</reference>
<proteinExistence type="predicted"/>
<keyword evidence="2" id="KW-1185">Reference proteome</keyword>
<gene>
    <name evidence="1" type="ORF">MUDAN_MDHGFNIF_02875</name>
</gene>
<dbReference type="Proteomes" id="UP000289996">
    <property type="component" value="Unassembled WGS sequence"/>
</dbReference>
<dbReference type="EMBL" id="UYIG01000101">
    <property type="protein sequence ID" value="VDG28150.1"/>
    <property type="molecule type" value="Genomic_DNA"/>
</dbReference>
<protein>
    <submittedName>
        <fullName evidence="1">AbrB family transcriptional regulator [Lactobacillus alimentarius DSM]</fullName>
    </submittedName>
</protein>
<sequence length="55" mass="6456">MDHLKNTDTKFEKTISQDSETVRFREISTVRPNALEAANHIFDEHKGLMNRLEKL</sequence>
<evidence type="ECO:0000313" key="1">
    <source>
        <dbReference type="EMBL" id="VDG28150.1"/>
    </source>
</evidence>
<dbReference type="RefSeq" id="WP_165444379.1">
    <property type="nucleotide sequence ID" value="NZ_UYIE01000119.1"/>
</dbReference>